<dbReference type="SUPFAM" id="SSF52540">
    <property type="entry name" value="P-loop containing nucleoside triphosphate hydrolases"/>
    <property type="match status" value="1"/>
</dbReference>
<dbReference type="PANTHER" id="PTHR14074">
    <property type="entry name" value="HELICASE WITH DEATH DOMAIN-RELATED"/>
    <property type="match status" value="1"/>
</dbReference>
<evidence type="ECO:0000313" key="1">
    <source>
        <dbReference type="EMBL" id="OLQ13664.1"/>
    </source>
</evidence>
<dbReference type="EMBL" id="LSRX01000025">
    <property type="protein sequence ID" value="OLQ13664.1"/>
    <property type="molecule type" value="Genomic_DNA"/>
</dbReference>
<sequence length="107" mass="11787">MHLSSASSTSVSKLKVRDIKVADVTGGTIPATRERWTQLLDTHQVVVATGQLAKQAIAEWCYLSLEQLSLLILDECHHAVGGNPIASLMQGMYMRIFRVLEKKTGHV</sequence>
<proteinExistence type="predicted"/>
<dbReference type="GO" id="GO:0005737">
    <property type="term" value="C:cytoplasm"/>
    <property type="evidence" value="ECO:0007669"/>
    <property type="project" value="TreeGrafter"/>
</dbReference>
<organism evidence="1 2">
    <name type="scientific">Symbiodinium microadriaticum</name>
    <name type="common">Dinoflagellate</name>
    <name type="synonym">Zooxanthella microadriatica</name>
    <dbReference type="NCBI Taxonomy" id="2951"/>
    <lineage>
        <taxon>Eukaryota</taxon>
        <taxon>Sar</taxon>
        <taxon>Alveolata</taxon>
        <taxon>Dinophyceae</taxon>
        <taxon>Suessiales</taxon>
        <taxon>Symbiodiniaceae</taxon>
        <taxon>Symbiodinium</taxon>
    </lineage>
</organism>
<dbReference type="Proteomes" id="UP000186817">
    <property type="component" value="Unassembled WGS sequence"/>
</dbReference>
<gene>
    <name evidence="1" type="primary">DCL3</name>
    <name evidence="1" type="ORF">AK812_SmicGene2261</name>
</gene>
<keyword evidence="2" id="KW-1185">Reference proteome</keyword>
<name>A0A1Q9F1S6_SYMMI</name>
<dbReference type="InterPro" id="IPR027417">
    <property type="entry name" value="P-loop_NTPase"/>
</dbReference>
<protein>
    <submittedName>
        <fullName evidence="1">Endoribonuclease Dicer-like 3</fullName>
    </submittedName>
</protein>
<dbReference type="AlphaFoldDB" id="A0A1Q9F1S6"/>
<reference evidence="1 2" key="1">
    <citation type="submission" date="2016-02" db="EMBL/GenBank/DDBJ databases">
        <title>Genome analysis of coral dinoflagellate symbionts highlights evolutionary adaptations to a symbiotic lifestyle.</title>
        <authorList>
            <person name="Aranda M."/>
            <person name="Li Y."/>
            <person name="Liew Y.J."/>
            <person name="Baumgarten S."/>
            <person name="Simakov O."/>
            <person name="Wilson M."/>
            <person name="Piel J."/>
            <person name="Ashoor H."/>
            <person name="Bougouffa S."/>
            <person name="Bajic V.B."/>
            <person name="Ryu T."/>
            <person name="Ravasi T."/>
            <person name="Bayer T."/>
            <person name="Micklem G."/>
            <person name="Kim H."/>
            <person name="Bhak J."/>
            <person name="Lajeunesse T.C."/>
            <person name="Voolstra C.R."/>
        </authorList>
    </citation>
    <scope>NUCLEOTIDE SEQUENCE [LARGE SCALE GENOMIC DNA]</scope>
    <source>
        <strain evidence="1 2">CCMP2467</strain>
    </source>
</reference>
<evidence type="ECO:0000313" key="2">
    <source>
        <dbReference type="Proteomes" id="UP000186817"/>
    </source>
</evidence>
<comment type="caution">
    <text evidence="1">The sequence shown here is derived from an EMBL/GenBank/DDBJ whole genome shotgun (WGS) entry which is preliminary data.</text>
</comment>
<dbReference type="PANTHER" id="PTHR14074:SF16">
    <property type="entry name" value="ANTIVIRAL INNATE IMMUNE RESPONSE RECEPTOR RIG-I"/>
    <property type="match status" value="1"/>
</dbReference>
<dbReference type="Gene3D" id="3.40.50.300">
    <property type="entry name" value="P-loop containing nucleotide triphosphate hydrolases"/>
    <property type="match status" value="1"/>
</dbReference>
<accession>A0A1Q9F1S6</accession>
<dbReference type="InterPro" id="IPR051363">
    <property type="entry name" value="RLR_Helicase"/>
</dbReference>